<feature type="region of interest" description="Disordered" evidence="1">
    <location>
        <begin position="244"/>
        <end position="263"/>
    </location>
</feature>
<dbReference type="Proteomes" id="UP000037460">
    <property type="component" value="Unassembled WGS sequence"/>
</dbReference>
<evidence type="ECO:0000313" key="3">
    <source>
        <dbReference type="Proteomes" id="UP000037460"/>
    </source>
</evidence>
<gene>
    <name evidence="2" type="ORF">Ctob_000153</name>
</gene>
<protein>
    <recommendedName>
        <fullName evidence="4">Tetratricopeptide repeat protein</fullName>
    </recommendedName>
</protein>
<feature type="compositionally biased region" description="Polar residues" evidence="1">
    <location>
        <begin position="254"/>
        <end position="263"/>
    </location>
</feature>
<dbReference type="Gene3D" id="1.25.40.10">
    <property type="entry name" value="Tetratricopeptide repeat domain"/>
    <property type="match status" value="1"/>
</dbReference>
<proteinExistence type="predicted"/>
<keyword evidence="3" id="KW-1185">Reference proteome</keyword>
<name>A0A0M0J508_9EUKA</name>
<accession>A0A0M0J508</accession>
<dbReference type="OrthoDB" id="44193at2759"/>
<sequence>MRVLATAFAATPSAEAQSVLRKAFTMAAQGFDEPADALLTQSIERQKLFDAALADYTESLRLVQQAGANPDPAELQRTFVLRARVQEALERWKFAEADLTAAIDRLDELDAIESTNPFLFASRGAARSRLGDFSGAAEDALRAEDEFKMIGDRVHRLSSAADSALYLYGADRIPEAVEKMRYVFQNKGVIAQGRGNWHLAYAAHLFGADRRTDADTQWESGCIRLEAFVEDGIARLEEERALREADEKRADETGTMQRQRASSVSAMPLGQLTPNSDTNARLMGMDPQSPYVTQRPATGWIWYKTSEGDVERRDPGLPLVEVDPTLSCAKFRSDEWLTKNRPEWPSKLRAATARYAEVVPQKPIVMPPKGSQPSKGELVF</sequence>
<comment type="caution">
    <text evidence="2">The sequence shown here is derived from an EMBL/GenBank/DDBJ whole genome shotgun (WGS) entry which is preliminary data.</text>
</comment>
<dbReference type="InterPro" id="IPR011990">
    <property type="entry name" value="TPR-like_helical_dom_sf"/>
</dbReference>
<dbReference type="SUPFAM" id="SSF48452">
    <property type="entry name" value="TPR-like"/>
    <property type="match status" value="1"/>
</dbReference>
<evidence type="ECO:0000256" key="1">
    <source>
        <dbReference type="SAM" id="MobiDB-lite"/>
    </source>
</evidence>
<evidence type="ECO:0000313" key="2">
    <source>
        <dbReference type="EMBL" id="KOO21298.1"/>
    </source>
</evidence>
<dbReference type="EMBL" id="JWZX01003373">
    <property type="protein sequence ID" value="KOO21298.1"/>
    <property type="molecule type" value="Genomic_DNA"/>
</dbReference>
<reference evidence="3" key="1">
    <citation type="journal article" date="2015" name="PLoS Genet.">
        <title>Genome Sequence and Transcriptome Analyses of Chrysochromulina tobin: Metabolic Tools for Enhanced Algal Fitness in the Prominent Order Prymnesiales (Haptophyceae).</title>
        <authorList>
            <person name="Hovde B.T."/>
            <person name="Deodato C.R."/>
            <person name="Hunsperger H.M."/>
            <person name="Ryken S.A."/>
            <person name="Yost W."/>
            <person name="Jha R.K."/>
            <person name="Patterson J."/>
            <person name="Monnat R.J. Jr."/>
            <person name="Barlow S.B."/>
            <person name="Starkenburg S.R."/>
            <person name="Cattolico R.A."/>
        </authorList>
    </citation>
    <scope>NUCLEOTIDE SEQUENCE</scope>
    <source>
        <strain evidence="3">CCMP291</strain>
    </source>
</reference>
<organism evidence="2 3">
    <name type="scientific">Chrysochromulina tobinii</name>
    <dbReference type="NCBI Taxonomy" id="1460289"/>
    <lineage>
        <taxon>Eukaryota</taxon>
        <taxon>Haptista</taxon>
        <taxon>Haptophyta</taxon>
        <taxon>Prymnesiophyceae</taxon>
        <taxon>Prymnesiales</taxon>
        <taxon>Chrysochromulinaceae</taxon>
        <taxon>Chrysochromulina</taxon>
    </lineage>
</organism>
<evidence type="ECO:0008006" key="4">
    <source>
        <dbReference type="Google" id="ProtNLM"/>
    </source>
</evidence>
<dbReference type="AlphaFoldDB" id="A0A0M0J508"/>